<dbReference type="SUPFAM" id="SSF53098">
    <property type="entry name" value="Ribonuclease H-like"/>
    <property type="match status" value="1"/>
</dbReference>
<evidence type="ECO:0000259" key="3">
    <source>
        <dbReference type="SMART" id="SM00479"/>
    </source>
</evidence>
<evidence type="ECO:0000313" key="5">
    <source>
        <dbReference type="Proteomes" id="UP000532010"/>
    </source>
</evidence>
<dbReference type="CDD" id="cd06127">
    <property type="entry name" value="DEDDh"/>
    <property type="match status" value="1"/>
</dbReference>
<dbReference type="EMBL" id="JACHWB010000006">
    <property type="protein sequence ID" value="MBB3020862.1"/>
    <property type="molecule type" value="Genomic_DNA"/>
</dbReference>
<dbReference type="GO" id="GO:0003887">
    <property type="term" value="F:DNA-directed DNA polymerase activity"/>
    <property type="evidence" value="ECO:0007669"/>
    <property type="project" value="UniProtKB-EC"/>
</dbReference>
<evidence type="ECO:0000313" key="4">
    <source>
        <dbReference type="EMBL" id="MBB3020862.1"/>
    </source>
</evidence>
<feature type="domain" description="Exonuclease" evidence="3">
    <location>
        <begin position="80"/>
        <end position="245"/>
    </location>
</feature>
<comment type="subunit">
    <text evidence="2">DNA polymerase III contains a core (composed of alpha, epsilon and theta chains) that associates with a tau subunit. This core dimerizes to form the POLIII' complex. PolIII' associates with the gamma complex (composed of gamma, delta, delta', psi and chi chains) and with the beta chain to form the complete DNA polymerase III complex.</text>
</comment>
<comment type="function">
    <text evidence="1">DNA polymerase III is a complex, multichain enzyme responsible for most of the replicative synthesis in bacteria. The epsilon subunit contain the editing function and is a proofreading 3'-5' exonuclease.</text>
</comment>
<gene>
    <name evidence="4" type="ORF">FHR70_003950</name>
</gene>
<name>A0A7W4VPD8_9HYPH</name>
<dbReference type="Proteomes" id="UP000532010">
    <property type="component" value="Unassembled WGS sequence"/>
</dbReference>
<dbReference type="GO" id="GO:0045004">
    <property type="term" value="P:DNA replication proofreading"/>
    <property type="evidence" value="ECO:0007669"/>
    <property type="project" value="TreeGrafter"/>
</dbReference>
<proteinExistence type="predicted"/>
<dbReference type="PANTHER" id="PTHR30231">
    <property type="entry name" value="DNA POLYMERASE III SUBUNIT EPSILON"/>
    <property type="match status" value="1"/>
</dbReference>
<dbReference type="EC" id="2.7.7.7" evidence="4"/>
<dbReference type="Gene3D" id="3.30.420.10">
    <property type="entry name" value="Ribonuclease H-like superfamily/Ribonuclease H"/>
    <property type="match status" value="1"/>
</dbReference>
<keyword evidence="5" id="KW-1185">Reference proteome</keyword>
<dbReference type="GO" id="GO:0008408">
    <property type="term" value="F:3'-5' exonuclease activity"/>
    <property type="evidence" value="ECO:0007669"/>
    <property type="project" value="TreeGrafter"/>
</dbReference>
<keyword evidence="4" id="KW-0808">Transferase</keyword>
<dbReference type="InterPro" id="IPR012337">
    <property type="entry name" value="RNaseH-like_sf"/>
</dbReference>
<dbReference type="RefSeq" id="WP_183453223.1">
    <property type="nucleotide sequence ID" value="NZ_JACHWB010000006.1"/>
</dbReference>
<reference evidence="4 5" key="1">
    <citation type="submission" date="2020-08" db="EMBL/GenBank/DDBJ databases">
        <title>The Agave Microbiome: Exploring the role of microbial communities in plant adaptations to desert environments.</title>
        <authorList>
            <person name="Partida-Martinez L.P."/>
        </authorList>
    </citation>
    <scope>NUCLEOTIDE SEQUENCE [LARGE SCALE GENOMIC DNA]</scope>
    <source>
        <strain evidence="4 5">AT3.9</strain>
    </source>
</reference>
<dbReference type="Pfam" id="PF00929">
    <property type="entry name" value="RNase_T"/>
    <property type="match status" value="1"/>
</dbReference>
<evidence type="ECO:0000256" key="1">
    <source>
        <dbReference type="ARBA" id="ARBA00025483"/>
    </source>
</evidence>
<dbReference type="InterPro" id="IPR036397">
    <property type="entry name" value="RNaseH_sf"/>
</dbReference>
<dbReference type="GO" id="GO:0005829">
    <property type="term" value="C:cytosol"/>
    <property type="evidence" value="ECO:0007669"/>
    <property type="project" value="TreeGrafter"/>
</dbReference>
<dbReference type="FunFam" id="3.30.420.10:FF:000045">
    <property type="entry name" value="3'-5' exonuclease DinG"/>
    <property type="match status" value="1"/>
</dbReference>
<keyword evidence="4" id="KW-0548">Nucleotidyltransferase</keyword>
<organism evidence="4 5">
    <name type="scientific">Microvirga lupini</name>
    <dbReference type="NCBI Taxonomy" id="420324"/>
    <lineage>
        <taxon>Bacteria</taxon>
        <taxon>Pseudomonadati</taxon>
        <taxon>Pseudomonadota</taxon>
        <taxon>Alphaproteobacteria</taxon>
        <taxon>Hyphomicrobiales</taxon>
        <taxon>Methylobacteriaceae</taxon>
        <taxon>Microvirga</taxon>
    </lineage>
</organism>
<protein>
    <submittedName>
        <fullName evidence="4">DNA polymerase-3 subunit epsilon</fullName>
        <ecNumber evidence="4">2.7.7.7</ecNumber>
    </submittedName>
</protein>
<dbReference type="PANTHER" id="PTHR30231:SF37">
    <property type="entry name" value="EXODEOXYRIBONUCLEASE 10"/>
    <property type="match status" value="1"/>
</dbReference>
<sequence>MQGQADLFLGLDETAPPIQRPLTSTIQVRPREQKRTFQLRSADFEAAADILEAGGQYRVLRRLQPRPVATARMAVPGERVAVIVDTETTGLDHTRDEVIELGMVAFSYNEDGRIGDVIGTYNALREPTVPITTDITRLTGITPEMVKGHTIDLAAVEAFIQPAHLVIAHNARFDRPFCERLVHGFSLKAWACSHAEVSWSDFGFEGSKLGYLLSQCGWFHQGHRAVEDCHALLEVLAAPLQGETACAMTHLLASARKALLRIWAEGSPFDMKDNLKKRGYRWNDGTNGQPKSWFIEIAEDTYEAEMKFLRQEIYRRDVEPFTQRITAFERFRAAS</sequence>
<dbReference type="SMART" id="SM00479">
    <property type="entry name" value="EXOIII"/>
    <property type="match status" value="1"/>
</dbReference>
<comment type="caution">
    <text evidence="4">The sequence shown here is derived from an EMBL/GenBank/DDBJ whole genome shotgun (WGS) entry which is preliminary data.</text>
</comment>
<evidence type="ECO:0000256" key="2">
    <source>
        <dbReference type="ARBA" id="ARBA00026073"/>
    </source>
</evidence>
<dbReference type="AlphaFoldDB" id="A0A7W4VPD8"/>
<dbReference type="InterPro" id="IPR013520">
    <property type="entry name" value="Ribonucl_H"/>
</dbReference>
<dbReference type="NCBIfam" id="NF006615">
    <property type="entry name" value="PRK09182.1"/>
    <property type="match status" value="1"/>
</dbReference>
<accession>A0A7W4VPD8</accession>
<dbReference type="GO" id="GO:0003676">
    <property type="term" value="F:nucleic acid binding"/>
    <property type="evidence" value="ECO:0007669"/>
    <property type="project" value="InterPro"/>
</dbReference>